<proteinExistence type="predicted"/>
<comment type="caution">
    <text evidence="1">The sequence shown here is derived from an EMBL/GenBank/DDBJ whole genome shotgun (WGS) entry which is preliminary data.</text>
</comment>
<reference evidence="1" key="1">
    <citation type="submission" date="2020-03" db="EMBL/GenBank/DDBJ databases">
        <authorList>
            <person name="Weist P."/>
        </authorList>
    </citation>
    <scope>NUCLEOTIDE SEQUENCE</scope>
</reference>
<protein>
    <submittedName>
        <fullName evidence="1">Uncharacterized protein</fullName>
    </submittedName>
</protein>
<dbReference type="Proteomes" id="UP001153269">
    <property type="component" value="Unassembled WGS sequence"/>
</dbReference>
<evidence type="ECO:0000313" key="1">
    <source>
        <dbReference type="EMBL" id="CAB1460759.1"/>
    </source>
</evidence>
<gene>
    <name evidence="1" type="ORF">PLEPLA_LOCUS48631</name>
</gene>
<keyword evidence="2" id="KW-1185">Reference proteome</keyword>
<evidence type="ECO:0000313" key="2">
    <source>
        <dbReference type="Proteomes" id="UP001153269"/>
    </source>
</evidence>
<dbReference type="EMBL" id="CADEAL010004492">
    <property type="protein sequence ID" value="CAB1460759.1"/>
    <property type="molecule type" value="Genomic_DNA"/>
</dbReference>
<sequence>MASKLMTLKLRLRDTALSSICSAELVVTESPWTQCAFRFKSPRDVYTSPRAHSQTDRATTGAFLTIDREVEHQASAATCALFAFVQNVRWQLRQTVAPSSAALLDVCLATERCPPPLAALHLSFSPPSVPPWVSYANTTHATPR</sequence>
<dbReference type="AlphaFoldDB" id="A0A9N7W0G8"/>
<name>A0A9N7W0G8_PLEPL</name>
<accession>A0A9N7W0G8</accession>
<organism evidence="1 2">
    <name type="scientific">Pleuronectes platessa</name>
    <name type="common">European plaice</name>
    <dbReference type="NCBI Taxonomy" id="8262"/>
    <lineage>
        <taxon>Eukaryota</taxon>
        <taxon>Metazoa</taxon>
        <taxon>Chordata</taxon>
        <taxon>Craniata</taxon>
        <taxon>Vertebrata</taxon>
        <taxon>Euteleostomi</taxon>
        <taxon>Actinopterygii</taxon>
        <taxon>Neopterygii</taxon>
        <taxon>Teleostei</taxon>
        <taxon>Neoteleostei</taxon>
        <taxon>Acanthomorphata</taxon>
        <taxon>Carangaria</taxon>
        <taxon>Pleuronectiformes</taxon>
        <taxon>Pleuronectoidei</taxon>
        <taxon>Pleuronectidae</taxon>
        <taxon>Pleuronectes</taxon>
    </lineage>
</organism>